<accession>A0ABY6QQ95</accession>
<protein>
    <submittedName>
        <fullName evidence="2">Uncharacterized protein</fullName>
    </submittedName>
</protein>
<keyword evidence="3" id="KW-1185">Reference proteome</keyword>
<proteinExistence type="predicted"/>
<reference evidence="2" key="1">
    <citation type="submission" date="2021-09" db="EMBL/GenBank/DDBJ databases">
        <title>Complete genome sequence and metabolic characterization of Streptomyces tanashiensis DSM 731 the producer of antibacterial Kalafungin and diverse secondary metabolites.</title>
        <authorList>
            <person name="Abbasi M.N."/>
            <person name="Anwar M.N."/>
            <person name="Alam K."/>
            <person name="Shoaib M."/>
            <person name="Lin Z."/>
            <person name="Hayat M."/>
            <person name="Ali M.I."/>
            <person name="Malik H.M.T."/>
            <person name="Ahmed I."/>
            <person name="Li A."/>
            <person name="Hailong Wang H."/>
            <person name="Zhang Y."/>
        </authorList>
    </citation>
    <scope>NUCLEOTIDE SEQUENCE</scope>
    <source>
        <strain evidence="2">Kala</strain>
    </source>
</reference>
<feature type="region of interest" description="Disordered" evidence="1">
    <location>
        <begin position="1"/>
        <end position="30"/>
    </location>
</feature>
<evidence type="ECO:0000313" key="3">
    <source>
        <dbReference type="Proteomes" id="UP001164506"/>
    </source>
</evidence>
<gene>
    <name evidence="2" type="ORF">LDH80_03615</name>
</gene>
<organism evidence="2 3">
    <name type="scientific">Streptomyces tanashiensis</name>
    <dbReference type="NCBI Taxonomy" id="67367"/>
    <lineage>
        <taxon>Bacteria</taxon>
        <taxon>Bacillati</taxon>
        <taxon>Actinomycetota</taxon>
        <taxon>Actinomycetes</taxon>
        <taxon>Kitasatosporales</taxon>
        <taxon>Streptomycetaceae</taxon>
        <taxon>Streptomyces</taxon>
    </lineage>
</organism>
<dbReference type="EMBL" id="CP084204">
    <property type="protein sequence ID" value="UZX19865.1"/>
    <property type="molecule type" value="Genomic_DNA"/>
</dbReference>
<evidence type="ECO:0000313" key="2">
    <source>
        <dbReference type="EMBL" id="UZX19865.1"/>
    </source>
</evidence>
<dbReference type="Proteomes" id="UP001164506">
    <property type="component" value="Chromosome"/>
</dbReference>
<evidence type="ECO:0000256" key="1">
    <source>
        <dbReference type="SAM" id="MobiDB-lite"/>
    </source>
</evidence>
<sequence>MSDPQVEPSHAGASPSGTGRSSDPGTSGRIGTWPGGFDAAAWALADSATRRLALATLETLRARETATALATRYVNIGNAQRAGHLFEVMHALSFNLSAVERGSSVRAVVTEWAEGGSRTAPADLHLLQGGRLVGQAQAKLVESASATADRLARPHYDGMRRLVASDRLQAVEDLLDKRLTMPPEGLRYANYQDARAHVTDRLAHGGVSGEGISLDEAHRAARDPGRWADRQVARAGTRQMASAAGVAAGLGGIAAGVTEAARQAARVRAGETSASVAAFTAIGSAVRQAALSGGTAALGEAVRIGAAAGVLPRALGGGTLPGATAQAAFAVAEAGLDLARGDGDVGEFAARATTAVVATGLAWGCGAVGQTLLPVPVVGALVGGVVGQAAAAVIVQGLQIALVAARADAAAEARIQLLEREVATAVVMADALHRATGQLGEERNSCVAREVLPRFRVVRDALAGDRPDLALAELAELTRRFGGRPVYGTQQEFDAWMLDESATLVLDPNW</sequence>
<feature type="compositionally biased region" description="Polar residues" evidence="1">
    <location>
        <begin position="15"/>
        <end position="25"/>
    </location>
</feature>
<dbReference type="RefSeq" id="WP_190105643.1">
    <property type="nucleotide sequence ID" value="NZ_BMUH01000012.1"/>
</dbReference>
<dbReference type="GeneID" id="95598500"/>
<name>A0ABY6QQ95_9ACTN</name>